<keyword evidence="4" id="KW-1185">Reference proteome</keyword>
<dbReference type="InterPro" id="IPR029068">
    <property type="entry name" value="Glyas_Bleomycin-R_OHBP_Dase"/>
</dbReference>
<dbReference type="EMBL" id="MU865950">
    <property type="protein sequence ID" value="KAK4447365.1"/>
    <property type="molecule type" value="Genomic_DNA"/>
</dbReference>
<comment type="caution">
    <text evidence="3">The sequence shown here is derived from an EMBL/GenBank/DDBJ whole genome shotgun (WGS) entry which is preliminary data.</text>
</comment>
<gene>
    <name evidence="3" type="ORF">QBC34DRAFT_409931</name>
</gene>
<organism evidence="3 4">
    <name type="scientific">Podospora aff. communis PSN243</name>
    <dbReference type="NCBI Taxonomy" id="3040156"/>
    <lineage>
        <taxon>Eukaryota</taxon>
        <taxon>Fungi</taxon>
        <taxon>Dikarya</taxon>
        <taxon>Ascomycota</taxon>
        <taxon>Pezizomycotina</taxon>
        <taxon>Sordariomycetes</taxon>
        <taxon>Sordariomycetidae</taxon>
        <taxon>Sordariales</taxon>
        <taxon>Podosporaceae</taxon>
        <taxon>Podospora</taxon>
    </lineage>
</organism>
<keyword evidence="1" id="KW-0732">Signal</keyword>
<protein>
    <submittedName>
        <fullName evidence="3">Glyoxalase-like domain-containing protein</fullName>
    </submittedName>
</protein>
<reference evidence="3" key="1">
    <citation type="journal article" date="2023" name="Mol. Phylogenet. Evol.">
        <title>Genome-scale phylogeny and comparative genomics of the fungal order Sordariales.</title>
        <authorList>
            <person name="Hensen N."/>
            <person name="Bonometti L."/>
            <person name="Westerberg I."/>
            <person name="Brannstrom I.O."/>
            <person name="Guillou S."/>
            <person name="Cros-Aarteil S."/>
            <person name="Calhoun S."/>
            <person name="Haridas S."/>
            <person name="Kuo A."/>
            <person name="Mondo S."/>
            <person name="Pangilinan J."/>
            <person name="Riley R."/>
            <person name="LaButti K."/>
            <person name="Andreopoulos B."/>
            <person name="Lipzen A."/>
            <person name="Chen C."/>
            <person name="Yan M."/>
            <person name="Daum C."/>
            <person name="Ng V."/>
            <person name="Clum A."/>
            <person name="Steindorff A."/>
            <person name="Ohm R.A."/>
            <person name="Martin F."/>
            <person name="Silar P."/>
            <person name="Natvig D.O."/>
            <person name="Lalanne C."/>
            <person name="Gautier V."/>
            <person name="Ament-Velasquez S.L."/>
            <person name="Kruys A."/>
            <person name="Hutchinson M.I."/>
            <person name="Powell A.J."/>
            <person name="Barry K."/>
            <person name="Miller A.N."/>
            <person name="Grigoriev I.V."/>
            <person name="Debuchy R."/>
            <person name="Gladieux P."/>
            <person name="Hiltunen Thoren M."/>
            <person name="Johannesson H."/>
        </authorList>
    </citation>
    <scope>NUCLEOTIDE SEQUENCE</scope>
    <source>
        <strain evidence="3">PSN243</strain>
    </source>
</reference>
<evidence type="ECO:0000256" key="1">
    <source>
        <dbReference type="SAM" id="SignalP"/>
    </source>
</evidence>
<dbReference type="Pfam" id="PF13468">
    <property type="entry name" value="Glyoxalase_3"/>
    <property type="match status" value="1"/>
</dbReference>
<name>A0AAV9GIY2_9PEZI</name>
<evidence type="ECO:0000313" key="4">
    <source>
        <dbReference type="Proteomes" id="UP001321760"/>
    </source>
</evidence>
<dbReference type="Proteomes" id="UP001321760">
    <property type="component" value="Unassembled WGS sequence"/>
</dbReference>
<proteinExistence type="predicted"/>
<dbReference type="AlphaFoldDB" id="A0AAV9GIY2"/>
<accession>A0AAV9GIY2</accession>
<dbReference type="InterPro" id="IPR025870">
    <property type="entry name" value="Glyoxalase-like_dom"/>
</dbReference>
<dbReference type="Gene3D" id="3.10.180.10">
    <property type="entry name" value="2,3-Dihydroxybiphenyl 1,2-Dioxygenase, domain 1"/>
    <property type="match status" value="1"/>
</dbReference>
<evidence type="ECO:0000313" key="3">
    <source>
        <dbReference type="EMBL" id="KAK4447365.1"/>
    </source>
</evidence>
<dbReference type="PANTHER" id="PTHR40265:SF1">
    <property type="entry name" value="GLYOXALASE-LIKE DOMAIN-CONTAINING PROTEIN"/>
    <property type="match status" value="1"/>
</dbReference>
<reference evidence="3" key="2">
    <citation type="submission" date="2023-05" db="EMBL/GenBank/DDBJ databases">
        <authorList>
            <consortium name="Lawrence Berkeley National Laboratory"/>
            <person name="Steindorff A."/>
            <person name="Hensen N."/>
            <person name="Bonometti L."/>
            <person name="Westerberg I."/>
            <person name="Brannstrom I.O."/>
            <person name="Guillou S."/>
            <person name="Cros-Aarteil S."/>
            <person name="Calhoun S."/>
            <person name="Haridas S."/>
            <person name="Kuo A."/>
            <person name="Mondo S."/>
            <person name="Pangilinan J."/>
            <person name="Riley R."/>
            <person name="Labutti K."/>
            <person name="Andreopoulos B."/>
            <person name="Lipzen A."/>
            <person name="Chen C."/>
            <person name="Yanf M."/>
            <person name="Daum C."/>
            <person name="Ng V."/>
            <person name="Clum A."/>
            <person name="Ohm R."/>
            <person name="Martin F."/>
            <person name="Silar P."/>
            <person name="Natvig D."/>
            <person name="Lalanne C."/>
            <person name="Gautier V."/>
            <person name="Ament-Velasquez S.L."/>
            <person name="Kruys A."/>
            <person name="Hutchinson M.I."/>
            <person name="Powell A.J."/>
            <person name="Barry K."/>
            <person name="Miller A.N."/>
            <person name="Grigoriev I.V."/>
            <person name="Debuchy R."/>
            <person name="Gladieux P."/>
            <person name="Thoren M.H."/>
            <person name="Johannesson H."/>
        </authorList>
    </citation>
    <scope>NUCLEOTIDE SEQUENCE</scope>
    <source>
        <strain evidence="3">PSN243</strain>
    </source>
</reference>
<sequence>MAAVLDHIVILLPHSTLADLPAWLSDSFTITPGGRHSNNITENKLILFQDGIYIELIAFVDGTPTEVRKSTRWGRRAEGEAVDFALTLLPEPGSPEESFDPEEVFKNGVQKMVEGAATGYEYLDPAAGGRITPDGTELRWAVAVPKQGERLVEGELPFWCLDRTPRDLRVPFRARSEAARHPSAVTGVAAVELRVNGVDNQDELARVYESLLGEGITEDGTSNRVWELGVPETQQERVTTLILKAPGEATAAQDRTASISLTLFTAGASKAISGEIAPGRLLEINLIHTGLQ</sequence>
<evidence type="ECO:0000259" key="2">
    <source>
        <dbReference type="Pfam" id="PF13468"/>
    </source>
</evidence>
<feature type="chain" id="PRO_5043832791" evidence="1">
    <location>
        <begin position="19"/>
        <end position="292"/>
    </location>
</feature>
<feature type="domain" description="Glyoxalase-like" evidence="2">
    <location>
        <begin position="5"/>
        <end position="211"/>
    </location>
</feature>
<feature type="signal peptide" evidence="1">
    <location>
        <begin position="1"/>
        <end position="18"/>
    </location>
</feature>
<dbReference type="PANTHER" id="PTHR40265">
    <property type="entry name" value="BLL2707 PROTEIN"/>
    <property type="match status" value="1"/>
</dbReference>